<dbReference type="RefSeq" id="WP_138308710.1">
    <property type="nucleotide sequence ID" value="NZ_JADPCX010000028.1"/>
</dbReference>
<dbReference type="EMBL" id="WKPR01000041">
    <property type="protein sequence ID" value="MSB22478.1"/>
    <property type="molecule type" value="Genomic_DNA"/>
</dbReference>
<evidence type="ECO:0000313" key="1">
    <source>
        <dbReference type="EMBL" id="MSB22478.1"/>
    </source>
</evidence>
<name>A0A6I2R6V7_FLAPL</name>
<organism evidence="1 2">
    <name type="scientific">Flavonifractor plautii</name>
    <name type="common">Fusobacterium plautii</name>
    <dbReference type="NCBI Taxonomy" id="292800"/>
    <lineage>
        <taxon>Bacteria</taxon>
        <taxon>Bacillati</taxon>
        <taxon>Bacillota</taxon>
        <taxon>Clostridia</taxon>
        <taxon>Eubacteriales</taxon>
        <taxon>Oscillospiraceae</taxon>
        <taxon>Flavonifractor</taxon>
    </lineage>
</organism>
<evidence type="ECO:0000313" key="2">
    <source>
        <dbReference type="Proteomes" id="UP000434475"/>
    </source>
</evidence>
<dbReference type="AlphaFoldDB" id="A0A6I2R6V7"/>
<gene>
    <name evidence="1" type="ORF">GKE97_23740</name>
</gene>
<reference evidence="1 2" key="1">
    <citation type="journal article" date="2019" name="Nat. Med.">
        <title>A library of human gut bacterial isolates paired with longitudinal multiomics data enables mechanistic microbiome research.</title>
        <authorList>
            <person name="Poyet M."/>
            <person name="Groussin M."/>
            <person name="Gibbons S.M."/>
            <person name="Avila-Pacheco J."/>
            <person name="Jiang X."/>
            <person name="Kearney S.M."/>
            <person name="Perrotta A.R."/>
            <person name="Berdy B."/>
            <person name="Zhao S."/>
            <person name="Lieberman T.D."/>
            <person name="Swanson P.K."/>
            <person name="Smith M."/>
            <person name="Roesemann S."/>
            <person name="Alexander J.E."/>
            <person name="Rich S.A."/>
            <person name="Livny J."/>
            <person name="Vlamakis H."/>
            <person name="Clish C."/>
            <person name="Bullock K."/>
            <person name="Deik A."/>
            <person name="Scott J."/>
            <person name="Pierce K.A."/>
            <person name="Xavier R.J."/>
            <person name="Alm E.J."/>
        </authorList>
    </citation>
    <scope>NUCLEOTIDE SEQUENCE [LARGE SCALE GENOMIC DNA]</scope>
    <source>
        <strain evidence="1 2">BIOML-A2</strain>
    </source>
</reference>
<sequence length="87" mass="10505">MNDQVHDAPSLRQRIEKQTELVGKWEDARRVPDQKRLTWFYPDFGCYVLNYYVTAEQLDAAAKEVERQKALAAERRRSRKQHERQER</sequence>
<dbReference type="Proteomes" id="UP000434475">
    <property type="component" value="Unassembled WGS sequence"/>
</dbReference>
<accession>A0A6I2R6V7</accession>
<protein>
    <submittedName>
        <fullName evidence="1">Uncharacterized protein</fullName>
    </submittedName>
</protein>
<proteinExistence type="predicted"/>
<comment type="caution">
    <text evidence="1">The sequence shown here is derived from an EMBL/GenBank/DDBJ whole genome shotgun (WGS) entry which is preliminary data.</text>
</comment>